<dbReference type="InParanoid" id="C1E021"/>
<keyword evidence="2 3" id="KW-0129">CBS domain</keyword>
<dbReference type="PANTHER" id="PTHR13780">
    <property type="entry name" value="AMP-ACTIVATED PROTEIN KINASE, GAMMA REGULATORY SUBUNIT"/>
    <property type="match status" value="1"/>
</dbReference>
<feature type="region of interest" description="Disordered" evidence="4">
    <location>
        <begin position="372"/>
        <end position="393"/>
    </location>
</feature>
<dbReference type="Pfam" id="PF00571">
    <property type="entry name" value="CBS"/>
    <property type="match status" value="1"/>
</dbReference>
<dbReference type="EMBL" id="CP001323">
    <property type="protein sequence ID" value="ACO60742.1"/>
    <property type="molecule type" value="Genomic_DNA"/>
</dbReference>
<dbReference type="GeneID" id="8240679"/>
<proteinExistence type="predicted"/>
<dbReference type="RefSeq" id="XP_002499484.1">
    <property type="nucleotide sequence ID" value="XM_002499438.1"/>
</dbReference>
<dbReference type="PROSITE" id="PS51371">
    <property type="entry name" value="CBS"/>
    <property type="match status" value="1"/>
</dbReference>
<dbReference type="InterPro" id="IPR046342">
    <property type="entry name" value="CBS_dom_sf"/>
</dbReference>
<dbReference type="SUPFAM" id="SSF54631">
    <property type="entry name" value="CBS-domain pair"/>
    <property type="match status" value="1"/>
</dbReference>
<evidence type="ECO:0000259" key="5">
    <source>
        <dbReference type="PROSITE" id="PS51371"/>
    </source>
</evidence>
<gene>
    <name evidence="6" type="ORF">MICPUN_99061</name>
</gene>
<keyword evidence="7" id="KW-1185">Reference proteome</keyword>
<evidence type="ECO:0000256" key="1">
    <source>
        <dbReference type="ARBA" id="ARBA00022737"/>
    </source>
</evidence>
<sequence length="393" mass="42559">MDVADFLAAFMYHLENVKPPPVVAPLGPDTPRFAAKEGSSPLPRAALKPAVVERILKDEGRRQWIESVTEDHLTAAGDTFFSTSIRDARAQLCGNEDGRMVYAGKRDLPLLELVRGGFLRFILTPGSTQQAWDATEVSAETVATVPRRAIACHRVAIYRLDYDPEVQDDAMCIDAILSQSDVIRLLNARRDELGDVSSRSLHDIGLGGAWDDGSDPGAGAAVAPGDEVTCVLPTARALEAFSLMNAWGLSAVGVVSEPRGPLVDCLSVGDLRGVKAGDFSSLNASVSEFTRRRRMPGSNPSLITVRPDADLGEVIAKMCERGVHHVFVTDLEGRPVRMITPTDILGSITVPATHGNVGWRFQAAEISSKYAADAEREAEPTRMDDGRRFHDEM</sequence>
<dbReference type="SMART" id="SM00116">
    <property type="entry name" value="CBS"/>
    <property type="match status" value="2"/>
</dbReference>
<dbReference type="OMA" id="ESRRTWI"/>
<dbReference type="Gene3D" id="3.10.580.10">
    <property type="entry name" value="CBS-domain"/>
    <property type="match status" value="1"/>
</dbReference>
<evidence type="ECO:0000313" key="7">
    <source>
        <dbReference type="Proteomes" id="UP000002009"/>
    </source>
</evidence>
<dbReference type="AlphaFoldDB" id="C1E021"/>
<name>C1E021_MICCC</name>
<keyword evidence="1" id="KW-0677">Repeat</keyword>
<evidence type="ECO:0000313" key="6">
    <source>
        <dbReference type="EMBL" id="ACO60742.1"/>
    </source>
</evidence>
<reference evidence="6 7" key="1">
    <citation type="journal article" date="2009" name="Science">
        <title>Green evolution and dynamic adaptations revealed by genomes of the marine picoeukaryotes Micromonas.</title>
        <authorList>
            <person name="Worden A.Z."/>
            <person name="Lee J.H."/>
            <person name="Mock T."/>
            <person name="Rouze P."/>
            <person name="Simmons M.P."/>
            <person name="Aerts A.L."/>
            <person name="Allen A.E."/>
            <person name="Cuvelier M.L."/>
            <person name="Derelle E."/>
            <person name="Everett M.V."/>
            <person name="Foulon E."/>
            <person name="Grimwood J."/>
            <person name="Gundlach H."/>
            <person name="Henrissat B."/>
            <person name="Napoli C."/>
            <person name="McDonald S.M."/>
            <person name="Parker M.S."/>
            <person name="Rombauts S."/>
            <person name="Salamov A."/>
            <person name="Von Dassow P."/>
            <person name="Badger J.H."/>
            <person name="Coutinho P.M."/>
            <person name="Demir E."/>
            <person name="Dubchak I."/>
            <person name="Gentemann C."/>
            <person name="Eikrem W."/>
            <person name="Gready J.E."/>
            <person name="John U."/>
            <person name="Lanier W."/>
            <person name="Lindquist E.A."/>
            <person name="Lucas S."/>
            <person name="Mayer K.F."/>
            <person name="Moreau H."/>
            <person name="Not F."/>
            <person name="Otillar R."/>
            <person name="Panaud O."/>
            <person name="Pangilinan J."/>
            <person name="Paulsen I."/>
            <person name="Piegu B."/>
            <person name="Poliakov A."/>
            <person name="Robbens S."/>
            <person name="Schmutz J."/>
            <person name="Toulza E."/>
            <person name="Wyss T."/>
            <person name="Zelensky A."/>
            <person name="Zhou K."/>
            <person name="Armbrust E.V."/>
            <person name="Bhattacharya D."/>
            <person name="Goodenough U.W."/>
            <person name="Van de Peer Y."/>
            <person name="Grigoriev I.V."/>
        </authorList>
    </citation>
    <scope>NUCLEOTIDE SEQUENCE [LARGE SCALE GENOMIC DNA]</scope>
    <source>
        <strain evidence="7">RCC299 / NOUM17</strain>
    </source>
</reference>
<dbReference type="KEGG" id="mis:MICPUN_99061"/>
<dbReference type="CDD" id="cd02205">
    <property type="entry name" value="CBS_pair_SF"/>
    <property type="match status" value="1"/>
</dbReference>
<dbReference type="InterPro" id="IPR000644">
    <property type="entry name" value="CBS_dom"/>
</dbReference>
<dbReference type="InterPro" id="IPR050511">
    <property type="entry name" value="AMPK_gamma/SDS23_families"/>
</dbReference>
<evidence type="ECO:0000256" key="2">
    <source>
        <dbReference type="ARBA" id="ARBA00023122"/>
    </source>
</evidence>
<dbReference type="PANTHER" id="PTHR13780:SF128">
    <property type="entry name" value="CBS DOMAIN-CONTAINING PROTEIN"/>
    <property type="match status" value="1"/>
</dbReference>
<accession>C1E021</accession>
<organism evidence="6 7">
    <name type="scientific">Micromonas commoda (strain RCC299 / NOUM17 / CCMP2709)</name>
    <name type="common">Picoplanktonic green alga</name>
    <dbReference type="NCBI Taxonomy" id="296587"/>
    <lineage>
        <taxon>Eukaryota</taxon>
        <taxon>Viridiplantae</taxon>
        <taxon>Chlorophyta</taxon>
        <taxon>Mamiellophyceae</taxon>
        <taxon>Mamiellales</taxon>
        <taxon>Mamiellaceae</taxon>
        <taxon>Micromonas</taxon>
    </lineage>
</organism>
<dbReference type="Proteomes" id="UP000002009">
    <property type="component" value="Chromosome 2"/>
</dbReference>
<dbReference type="STRING" id="296587.C1E021"/>
<evidence type="ECO:0000256" key="4">
    <source>
        <dbReference type="SAM" id="MobiDB-lite"/>
    </source>
</evidence>
<protein>
    <recommendedName>
        <fullName evidence="5">CBS domain-containing protein</fullName>
    </recommendedName>
</protein>
<feature type="domain" description="CBS" evidence="5">
    <location>
        <begin position="298"/>
        <end position="357"/>
    </location>
</feature>
<dbReference type="OrthoDB" id="449052at2759"/>
<evidence type="ECO:0000256" key="3">
    <source>
        <dbReference type="PROSITE-ProRule" id="PRU00703"/>
    </source>
</evidence>